<reference evidence="1" key="1">
    <citation type="submission" date="2021-01" db="EMBL/GenBank/DDBJ databases">
        <authorList>
            <person name="Corre E."/>
            <person name="Pelletier E."/>
            <person name="Niang G."/>
            <person name="Scheremetjew M."/>
            <person name="Finn R."/>
            <person name="Kale V."/>
            <person name="Holt S."/>
            <person name="Cochrane G."/>
            <person name="Meng A."/>
            <person name="Brown T."/>
            <person name="Cohen L."/>
        </authorList>
    </citation>
    <scope>NUCLEOTIDE SEQUENCE</scope>
    <source>
        <strain evidence="1">CCAP1064/1</strain>
    </source>
</reference>
<evidence type="ECO:0008006" key="2">
    <source>
        <dbReference type="Google" id="ProtNLM"/>
    </source>
</evidence>
<dbReference type="InterPro" id="IPR050343">
    <property type="entry name" value="RsuA_PseudoU_synthase"/>
</dbReference>
<name>A0A7S0C002_9STRA</name>
<dbReference type="EMBL" id="HBEL01007402">
    <property type="protein sequence ID" value="CAD8407438.1"/>
    <property type="molecule type" value="Transcribed_RNA"/>
</dbReference>
<dbReference type="InterPro" id="IPR042092">
    <property type="entry name" value="PsdUridine_s_RsuA/RluB/E/F_cat"/>
</dbReference>
<evidence type="ECO:0000313" key="1">
    <source>
        <dbReference type="EMBL" id="CAD8407438.1"/>
    </source>
</evidence>
<dbReference type="InterPro" id="IPR020103">
    <property type="entry name" value="PsdUridine_synth_cat_dom_sf"/>
</dbReference>
<dbReference type="AlphaFoldDB" id="A0A7S0C002"/>
<dbReference type="GO" id="GO:0009982">
    <property type="term" value="F:pseudouridine synthase activity"/>
    <property type="evidence" value="ECO:0007669"/>
    <property type="project" value="InterPro"/>
</dbReference>
<dbReference type="GO" id="GO:0001522">
    <property type="term" value="P:pseudouridine synthesis"/>
    <property type="evidence" value="ECO:0007669"/>
    <property type="project" value="InterPro"/>
</dbReference>
<accession>A0A7S0C002</accession>
<proteinExistence type="predicted"/>
<protein>
    <recommendedName>
        <fullName evidence="2">Pseudouridine synthase RsuA/RluA-like domain-containing protein</fullName>
    </recommendedName>
</protein>
<dbReference type="Gene3D" id="3.30.70.1560">
    <property type="entry name" value="Alpha-L RNA-binding motif"/>
    <property type="match status" value="1"/>
</dbReference>
<dbReference type="GO" id="GO:0003723">
    <property type="term" value="F:RNA binding"/>
    <property type="evidence" value="ECO:0007669"/>
    <property type="project" value="InterPro"/>
</dbReference>
<organism evidence="1">
    <name type="scientific">Proboscia inermis</name>
    <dbReference type="NCBI Taxonomy" id="420281"/>
    <lineage>
        <taxon>Eukaryota</taxon>
        <taxon>Sar</taxon>
        <taxon>Stramenopiles</taxon>
        <taxon>Ochrophyta</taxon>
        <taxon>Bacillariophyta</taxon>
        <taxon>Coscinodiscophyceae</taxon>
        <taxon>Rhizosoleniophycidae</taxon>
        <taxon>Rhizosoleniales</taxon>
        <taxon>Rhizosoleniaceae</taxon>
        <taxon>Proboscia</taxon>
    </lineage>
</organism>
<sequence length="134" mass="14747">MNLVIEPSGFCRKQYVVTVMGSPSEADLDFLRGGPKIGGMGQLLPCRIHVLEKIAPTKGERGIRSLTRLEVELKEGKNQQIRKMFSSIGNRVARLIRVAIGPLKLESVPMLGEARELTDEEINRLGMSCVNSNG</sequence>
<gene>
    <name evidence="1" type="ORF">PINE0816_LOCUS3555</name>
</gene>
<dbReference type="SUPFAM" id="SSF55120">
    <property type="entry name" value="Pseudouridine synthase"/>
    <property type="match status" value="1"/>
</dbReference>
<dbReference type="PANTHER" id="PTHR47683:SF2">
    <property type="entry name" value="RNA-BINDING S4 DOMAIN-CONTAINING PROTEIN"/>
    <property type="match status" value="1"/>
</dbReference>
<dbReference type="PANTHER" id="PTHR47683">
    <property type="entry name" value="PSEUDOURIDINE SYNTHASE FAMILY PROTEIN-RELATED"/>
    <property type="match status" value="1"/>
</dbReference>